<protein>
    <submittedName>
        <fullName evidence="1">Uncharacterized protein</fullName>
    </submittedName>
</protein>
<dbReference type="GeneTree" id="ENSGT00940000161627"/>
<proteinExistence type="predicted"/>
<dbReference type="PANTHER" id="PTHR46254:SF7">
    <property type="entry name" value="PI4-KINASE N-TERMINAL DOMAIN-CONTAINING PROTEIN"/>
    <property type="match status" value="1"/>
</dbReference>
<dbReference type="Ensembl" id="ENSMMUT00000097632.1">
    <property type="protein sequence ID" value="ENSMMUP00000068495.1"/>
    <property type="gene ID" value="ENSMMUG00000064920.1"/>
</dbReference>
<dbReference type="PANTHER" id="PTHR46254">
    <property type="entry name" value="PROTEIN GVQW1-RELATED"/>
    <property type="match status" value="1"/>
</dbReference>
<dbReference type="VEuPathDB" id="HostDB:ENSMMUG00000064920"/>
<accession>A0A5F7ZV29</accession>
<organism evidence="1 2">
    <name type="scientific">Macaca mulatta</name>
    <name type="common">Rhesus macaque</name>
    <dbReference type="NCBI Taxonomy" id="9544"/>
    <lineage>
        <taxon>Eukaryota</taxon>
        <taxon>Metazoa</taxon>
        <taxon>Chordata</taxon>
        <taxon>Craniata</taxon>
        <taxon>Vertebrata</taxon>
        <taxon>Euteleostomi</taxon>
        <taxon>Mammalia</taxon>
        <taxon>Eutheria</taxon>
        <taxon>Euarchontoglires</taxon>
        <taxon>Primates</taxon>
        <taxon>Haplorrhini</taxon>
        <taxon>Catarrhini</taxon>
        <taxon>Cercopithecidae</taxon>
        <taxon>Cercopithecinae</taxon>
        <taxon>Macaca</taxon>
    </lineage>
</organism>
<keyword evidence="2" id="KW-1185">Reference proteome</keyword>
<dbReference type="AlphaFoldDB" id="A0A5F7ZV29"/>
<name>A0A5F7ZV29_MACMU</name>
<reference evidence="1" key="3">
    <citation type="submission" date="2025-08" db="UniProtKB">
        <authorList>
            <consortium name="Ensembl"/>
        </authorList>
    </citation>
    <scope>IDENTIFICATION</scope>
    <source>
        <strain evidence="1">17573</strain>
    </source>
</reference>
<evidence type="ECO:0000313" key="1">
    <source>
        <dbReference type="Ensembl" id="ENSMMUP00000068495.1"/>
    </source>
</evidence>
<dbReference type="InParanoid" id="A0A5F7ZV29"/>
<dbReference type="Proteomes" id="UP000006718">
    <property type="component" value="Chromosome 16"/>
</dbReference>
<dbReference type="Bgee" id="ENSMMUG00000064920">
    <property type="expression patterns" value="Expressed in superior frontal gyrus and 14 other cell types or tissues"/>
</dbReference>
<reference evidence="1" key="4">
    <citation type="submission" date="2025-09" db="UniProtKB">
        <authorList>
            <consortium name="Ensembl"/>
        </authorList>
    </citation>
    <scope>IDENTIFICATION</scope>
    <source>
        <strain evidence="1">17573</strain>
    </source>
</reference>
<evidence type="ECO:0000313" key="2">
    <source>
        <dbReference type="Proteomes" id="UP000006718"/>
    </source>
</evidence>
<reference evidence="2" key="1">
    <citation type="journal article" date="2007" name="Science">
        <title>Evolutionary and biomedical insights from the rhesus macaque genome.</title>
        <authorList>
            <person name="Gibbs R.A."/>
            <person name="Rogers J."/>
            <person name="Katze M.G."/>
            <person name="Bumgarner R."/>
            <person name="Weinstock G.M."/>
            <person name="Mardis E.R."/>
            <person name="Remington K.A."/>
            <person name="Strausberg R.L."/>
            <person name="Venter J.C."/>
            <person name="Wilson R.K."/>
            <person name="Batzer M.A."/>
            <person name="Bustamante C.D."/>
            <person name="Eichler E.E."/>
            <person name="Hahn M.W."/>
            <person name="Hardison R.C."/>
            <person name="Makova K.D."/>
            <person name="Miller W."/>
            <person name="Milosavljevic A."/>
            <person name="Palermo R.E."/>
            <person name="Siepel A."/>
            <person name="Sikela J.M."/>
            <person name="Attaway T."/>
            <person name="Bell S."/>
            <person name="Bernard K.E."/>
            <person name="Buhay C.J."/>
            <person name="Chandrabose M.N."/>
            <person name="Dao M."/>
            <person name="Davis C."/>
            <person name="Delehaunty K.D."/>
            <person name="Ding Y."/>
            <person name="Dinh H.H."/>
            <person name="Dugan-Rocha S."/>
            <person name="Fulton L.A."/>
            <person name="Gabisi R.A."/>
            <person name="Garner T.T."/>
            <person name="Godfrey J."/>
            <person name="Hawes A.C."/>
            <person name="Hernandez J."/>
            <person name="Hines S."/>
            <person name="Holder M."/>
            <person name="Hume J."/>
            <person name="Jhangiani S.N."/>
            <person name="Joshi V."/>
            <person name="Khan Z.M."/>
            <person name="Kirkness E.F."/>
            <person name="Cree A."/>
            <person name="Fowler R.G."/>
            <person name="Lee S."/>
            <person name="Lewis L.R."/>
            <person name="Li Z."/>
            <person name="Liu Y.-S."/>
            <person name="Moore S.M."/>
            <person name="Muzny D."/>
            <person name="Nazareth L.V."/>
            <person name="Ngo D.N."/>
            <person name="Okwuonu G.O."/>
            <person name="Pai G."/>
            <person name="Parker D."/>
            <person name="Paul H.A."/>
            <person name="Pfannkoch C."/>
            <person name="Pohl C.S."/>
            <person name="Rogers Y.-H.C."/>
            <person name="Ruiz S.J."/>
            <person name="Sabo A."/>
            <person name="Santibanez J."/>
            <person name="Schneider B.W."/>
            <person name="Smith S.M."/>
            <person name="Sodergren E."/>
            <person name="Svatek A.F."/>
            <person name="Utterback T.R."/>
            <person name="Vattathil S."/>
            <person name="Warren W."/>
            <person name="White C.S."/>
            <person name="Chinwalla A.T."/>
            <person name="Feng Y."/>
            <person name="Halpern A.L."/>
            <person name="Hillier L.W."/>
            <person name="Huang X."/>
            <person name="Minx P."/>
            <person name="Nelson J.O."/>
            <person name="Pepin K.H."/>
            <person name="Qin X."/>
            <person name="Sutton G.G."/>
            <person name="Venter E."/>
            <person name="Walenz B.P."/>
            <person name="Wallis J.W."/>
            <person name="Worley K.C."/>
            <person name="Yang S.-P."/>
            <person name="Jones S.M."/>
            <person name="Marra M.A."/>
            <person name="Rocchi M."/>
            <person name="Schein J.E."/>
            <person name="Baertsch R."/>
            <person name="Clarke L."/>
            <person name="Csuros M."/>
            <person name="Glasscock J."/>
            <person name="Harris R.A."/>
            <person name="Havlak P."/>
            <person name="Jackson A.R."/>
            <person name="Jiang H."/>
            <person name="Liu Y."/>
            <person name="Messina D.N."/>
            <person name="Shen Y."/>
            <person name="Song H.X.-Z."/>
            <person name="Wylie T."/>
            <person name="Zhang L."/>
            <person name="Birney E."/>
            <person name="Han K."/>
            <person name="Konkel M.K."/>
            <person name="Lee J."/>
            <person name="Smit A.F.A."/>
            <person name="Ullmer B."/>
            <person name="Wang H."/>
            <person name="Xing J."/>
            <person name="Burhans R."/>
            <person name="Cheng Z."/>
            <person name="Karro J.E."/>
            <person name="Ma J."/>
            <person name="Raney B."/>
            <person name="She X."/>
            <person name="Cox M.J."/>
            <person name="Demuth J.P."/>
            <person name="Dumas L.J."/>
            <person name="Han S.-G."/>
            <person name="Hopkins J."/>
            <person name="Karimpour-Fard A."/>
            <person name="Kim Y.H."/>
            <person name="Pollack J.R."/>
            <person name="Vinar T."/>
            <person name="Addo-Quaye C."/>
            <person name="Degenhardt J."/>
            <person name="Denby A."/>
            <person name="Hubisz M.J."/>
            <person name="Indap A."/>
            <person name="Kosiol C."/>
            <person name="Lahn B.T."/>
            <person name="Lawson H.A."/>
            <person name="Marklein A."/>
            <person name="Nielsen R."/>
            <person name="Vallender E.J."/>
            <person name="Clark A.G."/>
            <person name="Ferguson B."/>
            <person name="Hernandez R.D."/>
            <person name="Hirani K."/>
            <person name="Kehrer-Sawatzki H."/>
            <person name="Kolb J."/>
            <person name="Patil S."/>
            <person name="Pu L.-L."/>
            <person name="Ren Y."/>
            <person name="Smith D.G."/>
            <person name="Wheeler D.A."/>
            <person name="Schenck I."/>
            <person name="Ball E.V."/>
            <person name="Chen R."/>
            <person name="Cooper D.N."/>
            <person name="Giardine B."/>
            <person name="Hsu F."/>
            <person name="Kent W.J."/>
            <person name="Lesk A."/>
            <person name="Nelson D.L."/>
            <person name="O'brien W.E."/>
            <person name="Pruefer K."/>
            <person name="Stenson P.D."/>
            <person name="Wallace J.C."/>
            <person name="Ke H."/>
            <person name="Liu X.-M."/>
            <person name="Wang P."/>
            <person name="Xiang A.P."/>
            <person name="Yang F."/>
            <person name="Barber G.P."/>
            <person name="Haussler D."/>
            <person name="Karolchik D."/>
            <person name="Kern A.D."/>
            <person name="Kuhn R.M."/>
            <person name="Smith K.E."/>
            <person name="Zwieg A.S."/>
        </authorList>
    </citation>
    <scope>NUCLEOTIDE SEQUENCE [LARGE SCALE GENOMIC DNA]</scope>
    <source>
        <strain evidence="2">17573</strain>
    </source>
</reference>
<sequence>MGTHYIAQAGLKNLWDQVILLPEPPKVLGSQAKALCPAPFQFFFFFQTESHFVTQAGVQWHDLSSLQPPPPRFKRFSCLSLLSSWNYRLPPPHPANFYIFCRDGVSPCWPGWS</sequence>
<reference evidence="1" key="2">
    <citation type="submission" date="2019-01" db="EMBL/GenBank/DDBJ databases">
        <authorList>
            <person name="Graves T."/>
            <person name="Eichler E.E."/>
            <person name="Wilson R.K."/>
        </authorList>
    </citation>
    <scope>NUCLEOTIDE SEQUENCE [LARGE SCALE GENOMIC DNA]</scope>
    <source>
        <strain evidence="1">17573</strain>
    </source>
</reference>